<dbReference type="AlphaFoldDB" id="F4QFF5"/>
<dbReference type="GO" id="GO:0005794">
    <property type="term" value="C:Golgi apparatus"/>
    <property type="evidence" value="ECO:0007669"/>
    <property type="project" value="EnsemblProtists"/>
</dbReference>
<dbReference type="Proteomes" id="UP000007797">
    <property type="component" value="Unassembled WGS sequence"/>
</dbReference>
<gene>
    <name evidence="4" type="primary">gol</name>
    <name evidence="4" type="ORF">DFA_12026</name>
</gene>
<protein>
    <submittedName>
        <fullName evidence="4">Golvesin</fullName>
    </submittedName>
</protein>
<dbReference type="Pfam" id="PF25275">
    <property type="entry name" value="Golvesin_C"/>
    <property type="match status" value="1"/>
</dbReference>
<name>F4QFF5_CACFS</name>
<evidence type="ECO:0000313" key="4">
    <source>
        <dbReference type="EMBL" id="EGG14256.1"/>
    </source>
</evidence>
<organism evidence="4 5">
    <name type="scientific">Cavenderia fasciculata</name>
    <name type="common">Slime mold</name>
    <name type="synonym">Dictyostelium fasciculatum</name>
    <dbReference type="NCBI Taxonomy" id="261658"/>
    <lineage>
        <taxon>Eukaryota</taxon>
        <taxon>Amoebozoa</taxon>
        <taxon>Evosea</taxon>
        <taxon>Eumycetozoa</taxon>
        <taxon>Dictyostelia</taxon>
        <taxon>Acytosteliales</taxon>
        <taxon>Cavenderiaceae</taxon>
        <taxon>Cavenderia</taxon>
    </lineage>
</organism>
<feature type="domain" description="Golvesin/Xly CBD-like" evidence="3">
    <location>
        <begin position="449"/>
        <end position="580"/>
    </location>
</feature>
<dbReference type="OMA" id="MMNDMSS"/>
<evidence type="ECO:0000259" key="3">
    <source>
        <dbReference type="Pfam" id="PF25275"/>
    </source>
</evidence>
<keyword evidence="5" id="KW-1185">Reference proteome</keyword>
<accession>F4QFF5</accession>
<dbReference type="SUPFAM" id="SSF56601">
    <property type="entry name" value="beta-lactamase/transpeptidase-like"/>
    <property type="match status" value="1"/>
</dbReference>
<dbReference type="KEGG" id="dfa:DFA_12026"/>
<evidence type="ECO:0000256" key="1">
    <source>
        <dbReference type="SAM" id="MobiDB-lite"/>
    </source>
</evidence>
<dbReference type="OrthoDB" id="17502at2759"/>
<proteinExistence type="predicted"/>
<dbReference type="InterPro" id="IPR012338">
    <property type="entry name" value="Beta-lactam/transpept-like"/>
</dbReference>
<evidence type="ECO:0000256" key="2">
    <source>
        <dbReference type="SAM" id="Phobius"/>
    </source>
</evidence>
<keyword evidence="2" id="KW-0472">Membrane</keyword>
<keyword evidence="2" id="KW-0812">Transmembrane</keyword>
<dbReference type="InterPro" id="IPR033803">
    <property type="entry name" value="CBD-like_Golvesin-Xly"/>
</dbReference>
<dbReference type="GO" id="GO:0000331">
    <property type="term" value="C:contractile vacuole"/>
    <property type="evidence" value="ECO:0007669"/>
    <property type="project" value="EnsemblProtists"/>
</dbReference>
<dbReference type="GeneID" id="14865251"/>
<feature type="transmembrane region" description="Helical" evidence="2">
    <location>
        <begin position="120"/>
        <end position="140"/>
    </location>
</feature>
<dbReference type="Gene3D" id="3.40.710.10">
    <property type="entry name" value="DD-peptidase/beta-lactamase superfamily"/>
    <property type="match status" value="1"/>
</dbReference>
<reference evidence="5" key="1">
    <citation type="journal article" date="2011" name="Genome Res.">
        <title>Phylogeny-wide analysis of social amoeba genomes highlights ancient origins for complex intercellular communication.</title>
        <authorList>
            <person name="Heidel A.J."/>
            <person name="Lawal H.M."/>
            <person name="Felder M."/>
            <person name="Schilde C."/>
            <person name="Helps N.R."/>
            <person name="Tunggal B."/>
            <person name="Rivero F."/>
            <person name="John U."/>
            <person name="Schleicher M."/>
            <person name="Eichinger L."/>
            <person name="Platzer M."/>
            <person name="Noegel A.A."/>
            <person name="Schaap P."/>
            <person name="Gloeckner G."/>
        </authorList>
    </citation>
    <scope>NUCLEOTIDE SEQUENCE [LARGE SCALE GENOMIC DNA]</scope>
    <source>
        <strain evidence="5">SH3</strain>
    </source>
</reference>
<sequence length="605" mass="66908">MDNNNNNNKRKQKNGNNDNDSESEQLIHQNSINSSNSHIQHRYTTINEIKESYRGGGSVSGGPISSPLLNTSEHLNYHMNEGDGGSQHFLSPMSSPNASFNRYYLKPREPKGKITFKKSILPTILMLVITAIVIFLIVYMRDYSANNQFTNQFPFVIEDDPQLLQVASAARQRLLNIHNGTMTELNFSILLFNPIGSWSLATYNGYQLSNVSRLVYLPFLVATVNWCISQNKDPHCLQIIAGPMIHDFSSIHAGIIFDTITAAPNAQFAAYNESTFLSWIKRREYVEQFLDSYGLLGNQTIMNKIYPSNSGPIPIWAEEQVIDLMGVNQMDPYDAAMLMLFISHGGIVPSGQSYITDLISEETFSEYTSLGFGLPPGTILHTVMGTTETQVNEVAHIVLPNGRELIISAFSNGYQNYGNPPYQSSILGMFASELITKMNLTVGNPPCIVMSATNGAVAIGNWQTAQNIQAFNQTYLYIAGGTPGIATVTWNFAINVSGLYEVCVWFPAGGNHTTKAIYVVNTADQSGLTYQFVINQVHYGARWVLLDSFYFAAGTSPTVAVSNIQIPSNQQVVADSIKITSWPTHDNIPGLSASFVIDTYDYGYD</sequence>
<keyword evidence="2" id="KW-1133">Transmembrane helix</keyword>
<dbReference type="EMBL" id="GL883029">
    <property type="protein sequence ID" value="EGG14256.1"/>
    <property type="molecule type" value="Genomic_DNA"/>
</dbReference>
<dbReference type="RefSeq" id="XP_004350965.1">
    <property type="nucleotide sequence ID" value="XM_004350913.1"/>
</dbReference>
<dbReference type="GO" id="GO:0010008">
    <property type="term" value="C:endosome membrane"/>
    <property type="evidence" value="ECO:0007669"/>
    <property type="project" value="EnsemblProtists"/>
</dbReference>
<evidence type="ECO:0000313" key="5">
    <source>
        <dbReference type="Proteomes" id="UP000007797"/>
    </source>
</evidence>
<feature type="region of interest" description="Disordered" evidence="1">
    <location>
        <begin position="1"/>
        <end position="24"/>
    </location>
</feature>